<name>A0A0P1BFZ3_9BASI</name>
<evidence type="ECO:0000313" key="2">
    <source>
        <dbReference type="EMBL" id="CEH15088.1"/>
    </source>
</evidence>
<protein>
    <recommendedName>
        <fullName evidence="4">UBA domain-containing protein</fullName>
    </recommendedName>
</protein>
<keyword evidence="3" id="KW-1185">Reference proteome</keyword>
<dbReference type="Proteomes" id="UP000054845">
    <property type="component" value="Unassembled WGS sequence"/>
</dbReference>
<reference evidence="2 3" key="1">
    <citation type="submission" date="2014-09" db="EMBL/GenBank/DDBJ databases">
        <authorList>
            <person name="Magalhaes I.L.F."/>
            <person name="Oliveira U."/>
            <person name="Santos F.R."/>
            <person name="Vidigal T.H.D.A."/>
            <person name="Brescovit A.D."/>
            <person name="Santos A.J."/>
        </authorList>
    </citation>
    <scope>NUCLEOTIDE SEQUENCE [LARGE SCALE GENOMIC DNA]</scope>
</reference>
<feature type="region of interest" description="Disordered" evidence="1">
    <location>
        <begin position="149"/>
        <end position="178"/>
    </location>
</feature>
<evidence type="ECO:0008006" key="4">
    <source>
        <dbReference type="Google" id="ProtNLM"/>
    </source>
</evidence>
<feature type="compositionally biased region" description="Polar residues" evidence="1">
    <location>
        <begin position="159"/>
        <end position="170"/>
    </location>
</feature>
<feature type="compositionally biased region" description="Low complexity" evidence="1">
    <location>
        <begin position="572"/>
        <end position="584"/>
    </location>
</feature>
<evidence type="ECO:0000256" key="1">
    <source>
        <dbReference type="SAM" id="MobiDB-lite"/>
    </source>
</evidence>
<organism evidence="2 3">
    <name type="scientific">Ceraceosorus bombacis</name>
    <dbReference type="NCBI Taxonomy" id="401625"/>
    <lineage>
        <taxon>Eukaryota</taxon>
        <taxon>Fungi</taxon>
        <taxon>Dikarya</taxon>
        <taxon>Basidiomycota</taxon>
        <taxon>Ustilaginomycotina</taxon>
        <taxon>Exobasidiomycetes</taxon>
        <taxon>Ceraceosorales</taxon>
        <taxon>Ceraceosoraceae</taxon>
        <taxon>Ceraceosorus</taxon>
    </lineage>
</organism>
<evidence type="ECO:0000313" key="3">
    <source>
        <dbReference type="Proteomes" id="UP000054845"/>
    </source>
</evidence>
<feature type="compositionally biased region" description="Polar residues" evidence="1">
    <location>
        <begin position="523"/>
        <end position="532"/>
    </location>
</feature>
<proteinExistence type="predicted"/>
<feature type="compositionally biased region" description="Acidic residues" evidence="1">
    <location>
        <begin position="397"/>
        <end position="408"/>
    </location>
</feature>
<feature type="compositionally biased region" description="Low complexity" evidence="1">
    <location>
        <begin position="330"/>
        <end position="353"/>
    </location>
</feature>
<feature type="region of interest" description="Disordered" evidence="1">
    <location>
        <begin position="514"/>
        <end position="595"/>
    </location>
</feature>
<feature type="compositionally biased region" description="Basic and acidic residues" evidence="1">
    <location>
        <begin position="456"/>
        <end position="484"/>
    </location>
</feature>
<dbReference type="Gene3D" id="1.10.8.10">
    <property type="entry name" value="DNA helicase RuvA subunit, C-terminal domain"/>
    <property type="match status" value="1"/>
</dbReference>
<feature type="region of interest" description="Disordered" evidence="1">
    <location>
        <begin position="279"/>
        <end position="484"/>
    </location>
</feature>
<dbReference type="OrthoDB" id="3246235at2759"/>
<dbReference type="AlphaFoldDB" id="A0A0P1BFZ3"/>
<sequence length="660" mass="69157">MPHVQVINETQLPLHISLRQISPLHYQNSVLPGDTADFHCGRVWFTIEARIDRGGDNDGSYSKFETFAAPVAVTLTVLSLGAGAVYVAAAGGATAAFASVSARVGAAAASHAPTARRLYKYARKGQRVVQIGQVLGIGGGAIAGKRLAEKETPSAGQEGRQQPHTGVSSKVQDDGEHKSQGLLGGLLDWDEKKRVKEAKKVLKGLLEGSVVSSAGWYMGGDRVIRIKGGPRATQLEDILVIETDTLEDFVVAGDEPPASSVHEENGLTQSKGWFGSFRKQKQDKGVEGAAGAEKSACSMTQQDTKDAVASQSDQRAGVETEPQLVEAMEATSLQSPSSSHAPSSTSSRASAESLFARVKRSRAERADRIATLAAKPAAGGPKQELQRSSKTTADAEKEAEESADEVVGEDFAPARVVPSPLPPPDDDESNPPTTERVLKEMGFTEEQVQRAIKATGRPEDAGLAEKEADAARKGDADGAERAKVEREAATEAALLWLFENADRQVPYVEEGKAAMGQLAPSVASGSRPTTAGSAHPSISAPVRDVATPPSEAVTTPSLGIARTDQPETTPGSSSAATSATSKSKPQVVGADAVTTPHWTTKMTKLAESSGASKLIREGADILTKKSHQWLAAEDSAKTTANAIEVAKPPAKSSTTTSAKK</sequence>
<dbReference type="EMBL" id="CCYA01000252">
    <property type="protein sequence ID" value="CEH15088.1"/>
    <property type="molecule type" value="Genomic_DNA"/>
</dbReference>
<accession>A0A0P1BFZ3</accession>